<evidence type="ECO:0000256" key="1">
    <source>
        <dbReference type="ARBA" id="ARBA00008645"/>
    </source>
</evidence>
<comment type="similarity">
    <text evidence="1">Belongs to the AB hydrolase superfamily.</text>
</comment>
<dbReference type="SUPFAM" id="SSF53474">
    <property type="entry name" value="alpha/beta-Hydrolases"/>
    <property type="match status" value="1"/>
</dbReference>
<dbReference type="RefSeq" id="WP_183218014.1">
    <property type="nucleotide sequence ID" value="NZ_CAJFZW010000028.1"/>
</dbReference>
<keyword evidence="4" id="KW-1185">Reference proteome</keyword>
<evidence type="ECO:0000313" key="3">
    <source>
        <dbReference type="EMBL" id="MBB5741231.1"/>
    </source>
</evidence>
<dbReference type="Proteomes" id="UP000527324">
    <property type="component" value="Unassembled WGS sequence"/>
</dbReference>
<feature type="domain" description="AB hydrolase-1" evidence="2">
    <location>
        <begin position="19"/>
        <end position="255"/>
    </location>
</feature>
<dbReference type="EMBL" id="JACHOQ010000011">
    <property type="protein sequence ID" value="MBB5741231.1"/>
    <property type="molecule type" value="Genomic_DNA"/>
</dbReference>
<name>A0A7W9C9D8_9CAUL</name>
<sequence>MTILSRNNVAVTGHTGPVLLFSHGFGCDQGMWRSVADRFDGVARIVLFDHVGAGASDSTCFDPERHADLGGYADDLIEVIEAVGLGPVVFIGHSVGASIGVIAAVRRPDLFQSLALVCGSPRYTDAEGYRGGFTPADIADLLALMDKNIAEWTTAVAPAILGSSATQGQADWSASVCRVDPAIARHFARTTFHADDRDAFAAVTLPTLLLDSRDDALAPTFVGDWMERHIPQARRVVLPTEGHCPHMTEPDLVEAALRRHLDLPPLDLAA</sequence>
<evidence type="ECO:0000259" key="2">
    <source>
        <dbReference type="Pfam" id="PF12697"/>
    </source>
</evidence>
<dbReference type="InterPro" id="IPR000073">
    <property type="entry name" value="AB_hydrolase_1"/>
</dbReference>
<evidence type="ECO:0000313" key="4">
    <source>
        <dbReference type="Proteomes" id="UP000527324"/>
    </source>
</evidence>
<dbReference type="AlphaFoldDB" id="A0A7W9C9D8"/>
<dbReference type="InterPro" id="IPR029058">
    <property type="entry name" value="AB_hydrolase_fold"/>
</dbReference>
<dbReference type="Pfam" id="PF12697">
    <property type="entry name" value="Abhydrolase_6"/>
    <property type="match status" value="1"/>
</dbReference>
<organism evidence="3 4">
    <name type="scientific">Brevundimonas aurantiaca</name>
    <dbReference type="NCBI Taxonomy" id="74316"/>
    <lineage>
        <taxon>Bacteria</taxon>
        <taxon>Pseudomonadati</taxon>
        <taxon>Pseudomonadota</taxon>
        <taxon>Alphaproteobacteria</taxon>
        <taxon>Caulobacterales</taxon>
        <taxon>Caulobacteraceae</taxon>
        <taxon>Brevundimonas</taxon>
    </lineage>
</organism>
<accession>A0A7W9C9D8</accession>
<dbReference type="Gene3D" id="3.40.50.1820">
    <property type="entry name" value="alpha/beta hydrolase"/>
    <property type="match status" value="1"/>
</dbReference>
<proteinExistence type="inferred from homology"/>
<dbReference type="PANTHER" id="PTHR43039">
    <property type="entry name" value="ESTERASE-RELATED"/>
    <property type="match status" value="1"/>
</dbReference>
<gene>
    <name evidence="3" type="ORF">GGQ93_002970</name>
</gene>
<protein>
    <submittedName>
        <fullName evidence="3">Sigma-B regulation protein RsbQ</fullName>
    </submittedName>
</protein>
<reference evidence="3 4" key="1">
    <citation type="submission" date="2020-08" db="EMBL/GenBank/DDBJ databases">
        <title>Genomic Encyclopedia of Type Strains, Phase IV (KMG-IV): sequencing the most valuable type-strain genomes for metagenomic binning, comparative biology and taxonomic classification.</title>
        <authorList>
            <person name="Goeker M."/>
        </authorList>
    </citation>
    <scope>NUCLEOTIDE SEQUENCE [LARGE SCALE GENOMIC DNA]</scope>
    <source>
        <strain evidence="3 4">DSM 4731</strain>
    </source>
</reference>
<dbReference type="PRINTS" id="PR00111">
    <property type="entry name" value="ABHYDROLASE"/>
</dbReference>
<comment type="caution">
    <text evidence="3">The sequence shown here is derived from an EMBL/GenBank/DDBJ whole genome shotgun (WGS) entry which is preliminary data.</text>
</comment>